<protein>
    <submittedName>
        <fullName evidence="2">Uncharacterized protein</fullName>
    </submittedName>
</protein>
<evidence type="ECO:0000313" key="3">
    <source>
        <dbReference type="Proteomes" id="UP000199107"/>
    </source>
</evidence>
<feature type="transmembrane region" description="Helical" evidence="1">
    <location>
        <begin position="238"/>
        <end position="259"/>
    </location>
</feature>
<feature type="transmembrane region" description="Helical" evidence="1">
    <location>
        <begin position="6"/>
        <end position="27"/>
    </location>
</feature>
<feature type="transmembrane region" description="Helical" evidence="1">
    <location>
        <begin position="210"/>
        <end position="232"/>
    </location>
</feature>
<dbReference type="OrthoDB" id="5457281at2"/>
<evidence type="ECO:0000256" key="1">
    <source>
        <dbReference type="SAM" id="Phobius"/>
    </source>
</evidence>
<feature type="transmembrane region" description="Helical" evidence="1">
    <location>
        <begin position="116"/>
        <end position="134"/>
    </location>
</feature>
<gene>
    <name evidence="2" type="ORF">SAMN05192555_109200</name>
</gene>
<proteinExistence type="predicted"/>
<organism evidence="2 3">
    <name type="scientific">Franzmannia pantelleriensis</name>
    <dbReference type="NCBI Taxonomy" id="48727"/>
    <lineage>
        <taxon>Bacteria</taxon>
        <taxon>Pseudomonadati</taxon>
        <taxon>Pseudomonadota</taxon>
        <taxon>Gammaproteobacteria</taxon>
        <taxon>Oceanospirillales</taxon>
        <taxon>Halomonadaceae</taxon>
        <taxon>Franzmannia</taxon>
    </lineage>
</organism>
<keyword evidence="1" id="KW-1133">Transmembrane helix</keyword>
<feature type="transmembrane region" description="Helical" evidence="1">
    <location>
        <begin position="59"/>
        <end position="83"/>
    </location>
</feature>
<dbReference type="STRING" id="48727.SAMN05192555_109200"/>
<dbReference type="AlphaFoldDB" id="A0A1G9QQP9"/>
<accession>A0A1G9QQP9</accession>
<feature type="transmembrane region" description="Helical" evidence="1">
    <location>
        <begin position="90"/>
        <end position="110"/>
    </location>
</feature>
<name>A0A1G9QQP9_9GAMM</name>
<keyword evidence="1" id="KW-0472">Membrane</keyword>
<evidence type="ECO:0000313" key="2">
    <source>
        <dbReference type="EMBL" id="SDM12605.1"/>
    </source>
</evidence>
<feature type="transmembrane region" description="Helical" evidence="1">
    <location>
        <begin position="155"/>
        <end position="173"/>
    </location>
</feature>
<sequence>MDVPLSWQLAKLALSIALVLGLSSIAVRVSARVAGLLAGYPLGTSIALLFIGLEISPGFAAQSAVHTLAGFTATLALGAGYLACGNRDGLGGILRGCAGGFGAWLAVSLLLTQLDFTRLTGTLTTLAAIMVVTWRYRRVPENRTPPPGRFSWTVMALRAALAALIIVVITSLAHWVPAAWAGVMAAFPVTLFPFLIMLHLSHGAAPVATVIKHFPAGLGSLLSYTLCVSLTYSTLGLAWGTLIGFGVATLWLLGWSQWLSWRRAQRAMQEART</sequence>
<feature type="transmembrane region" description="Helical" evidence="1">
    <location>
        <begin position="179"/>
        <end position="198"/>
    </location>
</feature>
<keyword evidence="3" id="KW-1185">Reference proteome</keyword>
<dbReference type="Proteomes" id="UP000199107">
    <property type="component" value="Unassembled WGS sequence"/>
</dbReference>
<reference evidence="3" key="1">
    <citation type="submission" date="2016-10" db="EMBL/GenBank/DDBJ databases">
        <authorList>
            <person name="Varghese N."/>
            <person name="Submissions S."/>
        </authorList>
    </citation>
    <scope>NUCLEOTIDE SEQUENCE [LARGE SCALE GENOMIC DNA]</scope>
    <source>
        <strain evidence="3">AAP</strain>
    </source>
</reference>
<feature type="transmembrane region" description="Helical" evidence="1">
    <location>
        <begin position="34"/>
        <end position="53"/>
    </location>
</feature>
<dbReference type="RefSeq" id="WP_089658973.1">
    <property type="nucleotide sequence ID" value="NZ_FNGH01000009.1"/>
</dbReference>
<dbReference type="EMBL" id="FNGH01000009">
    <property type="protein sequence ID" value="SDM12605.1"/>
    <property type="molecule type" value="Genomic_DNA"/>
</dbReference>
<keyword evidence="1" id="KW-0812">Transmembrane</keyword>